<dbReference type="Gene3D" id="3.30.420.10">
    <property type="entry name" value="Ribonuclease H-like superfamily/Ribonuclease H"/>
    <property type="match status" value="1"/>
</dbReference>
<dbReference type="SUPFAM" id="SSF53098">
    <property type="entry name" value="Ribonuclease H-like"/>
    <property type="match status" value="1"/>
</dbReference>
<protein>
    <submittedName>
        <fullName evidence="2">DNA polymerase III subunit epsilon</fullName>
    </submittedName>
</protein>
<dbReference type="InterPro" id="IPR012337">
    <property type="entry name" value="RNaseH-like_sf"/>
</dbReference>
<reference evidence="2 3" key="1">
    <citation type="submission" date="2018-05" db="EMBL/GenBank/DDBJ databases">
        <title>Complete Genome Sequence of Methylobacterium sp. 17Sr1-43.</title>
        <authorList>
            <person name="Srinivasan S."/>
        </authorList>
    </citation>
    <scope>NUCLEOTIDE SEQUENCE [LARGE SCALE GENOMIC DNA]</scope>
    <source>
        <strain evidence="2 3">17Sr1-43</strain>
    </source>
</reference>
<dbReference type="InterPro" id="IPR013520">
    <property type="entry name" value="Ribonucl_H"/>
</dbReference>
<dbReference type="CDD" id="cd06127">
    <property type="entry name" value="DEDDh"/>
    <property type="match status" value="1"/>
</dbReference>
<accession>A0A2U8VNC1</accession>
<gene>
    <name evidence="2" type="ORF">DK427_04245</name>
</gene>
<evidence type="ECO:0000313" key="2">
    <source>
        <dbReference type="EMBL" id="AWN35050.1"/>
    </source>
</evidence>
<dbReference type="Pfam" id="PF00929">
    <property type="entry name" value="RNase_T"/>
    <property type="match status" value="1"/>
</dbReference>
<dbReference type="NCBIfam" id="NF006615">
    <property type="entry name" value="PRK09182.1"/>
    <property type="match status" value="1"/>
</dbReference>
<dbReference type="InterPro" id="IPR036397">
    <property type="entry name" value="RNaseH_sf"/>
</dbReference>
<dbReference type="EMBL" id="CP029551">
    <property type="protein sequence ID" value="AWN35050.1"/>
    <property type="molecule type" value="Genomic_DNA"/>
</dbReference>
<keyword evidence="3" id="KW-1185">Reference proteome</keyword>
<sequence length="378" mass="43572">MWKAFAFFEIRNDTPQHTDAIRQFILRPSEHGARCSGLHGFYIRQINTSQRFVNHKTTQNVRFQKNDLCWFCRNQRWRRTMSNDLPLDRIACLLEQSGHYRVLRRLRRRDPHDDALPPVAGRGIFLGLETTGRDPGMHELIEIALVPFTYSADGRILDVQEPYSSFQQPFMPISAEVTKLTGITQRMVDGCLLDIAEIERMLADVDWICSHDGQHDRPFAEQITPAFARKRWACSLTQIPWREAGFGGAKLGRLLAELGYFTSLNRAQEDCAAAIEVLAQRLPNSETTAFARLVVAAEAPTYQVWAVRCPLGRIRSLRARGYRWNEIAKPGRPTAWYREVTEELVALEIQYLRREIYEADVDVPITEIGAYDRYSTRI</sequence>
<evidence type="ECO:0000313" key="3">
    <source>
        <dbReference type="Proteomes" id="UP000246058"/>
    </source>
</evidence>
<dbReference type="OrthoDB" id="7427781at2"/>
<dbReference type="AlphaFoldDB" id="A0A2U8VNC1"/>
<dbReference type="GO" id="GO:0006259">
    <property type="term" value="P:DNA metabolic process"/>
    <property type="evidence" value="ECO:0007669"/>
    <property type="project" value="UniProtKB-ARBA"/>
</dbReference>
<evidence type="ECO:0000259" key="1">
    <source>
        <dbReference type="SMART" id="SM00479"/>
    </source>
</evidence>
<name>A0A2U8VNC1_9HYPH</name>
<feature type="domain" description="Exonuclease" evidence="1">
    <location>
        <begin position="122"/>
        <end position="287"/>
    </location>
</feature>
<organism evidence="2 3">
    <name type="scientific">Methylobacterium radiodurans</name>
    <dbReference type="NCBI Taxonomy" id="2202828"/>
    <lineage>
        <taxon>Bacteria</taxon>
        <taxon>Pseudomonadati</taxon>
        <taxon>Pseudomonadota</taxon>
        <taxon>Alphaproteobacteria</taxon>
        <taxon>Hyphomicrobiales</taxon>
        <taxon>Methylobacteriaceae</taxon>
        <taxon>Methylobacterium</taxon>
    </lineage>
</organism>
<dbReference type="KEGG" id="meti:DK427_04245"/>
<dbReference type="GO" id="GO:0004527">
    <property type="term" value="F:exonuclease activity"/>
    <property type="evidence" value="ECO:0007669"/>
    <property type="project" value="UniProtKB-ARBA"/>
</dbReference>
<dbReference type="Proteomes" id="UP000246058">
    <property type="component" value="Chromosome"/>
</dbReference>
<proteinExistence type="predicted"/>
<dbReference type="GO" id="GO:0003676">
    <property type="term" value="F:nucleic acid binding"/>
    <property type="evidence" value="ECO:0007669"/>
    <property type="project" value="InterPro"/>
</dbReference>
<dbReference type="SMART" id="SM00479">
    <property type="entry name" value="EXOIII"/>
    <property type="match status" value="1"/>
</dbReference>